<dbReference type="Gene3D" id="3.40.50.1820">
    <property type="entry name" value="alpha/beta hydrolase"/>
    <property type="match status" value="1"/>
</dbReference>
<evidence type="ECO:0000256" key="1">
    <source>
        <dbReference type="SAM" id="MobiDB-lite"/>
    </source>
</evidence>
<name>A0A1H8YI30_9PSEU</name>
<reference evidence="2 3" key="1">
    <citation type="submission" date="2016-10" db="EMBL/GenBank/DDBJ databases">
        <authorList>
            <person name="de Groot N.N."/>
        </authorList>
    </citation>
    <scope>NUCLEOTIDE SEQUENCE [LARGE SCALE GENOMIC DNA]</scope>
    <source>
        <strain evidence="2 3">DSM 44993</strain>
    </source>
</reference>
<dbReference type="STRING" id="394193.SAMN04489732_115143"/>
<gene>
    <name evidence="2" type="ORF">SAMN04489732_115143</name>
</gene>
<evidence type="ECO:0000313" key="3">
    <source>
        <dbReference type="Proteomes" id="UP000198582"/>
    </source>
</evidence>
<dbReference type="AlphaFoldDB" id="A0A1H8YI30"/>
<evidence type="ECO:0000313" key="2">
    <source>
        <dbReference type="EMBL" id="SEP51098.1"/>
    </source>
</evidence>
<accession>A0A1H8YI30</accession>
<organism evidence="2 3">
    <name type="scientific">Amycolatopsis saalfeldensis</name>
    <dbReference type="NCBI Taxonomy" id="394193"/>
    <lineage>
        <taxon>Bacteria</taxon>
        <taxon>Bacillati</taxon>
        <taxon>Actinomycetota</taxon>
        <taxon>Actinomycetes</taxon>
        <taxon>Pseudonocardiales</taxon>
        <taxon>Pseudonocardiaceae</taxon>
        <taxon>Amycolatopsis</taxon>
    </lineage>
</organism>
<dbReference type="SUPFAM" id="SSF53474">
    <property type="entry name" value="alpha/beta-Hydrolases"/>
    <property type="match status" value="1"/>
</dbReference>
<keyword evidence="3" id="KW-1185">Reference proteome</keyword>
<dbReference type="InterPro" id="IPR029058">
    <property type="entry name" value="AB_hydrolase_fold"/>
</dbReference>
<dbReference type="RefSeq" id="WP_091622899.1">
    <property type="nucleotide sequence ID" value="NZ_FOEF01000015.1"/>
</dbReference>
<protein>
    <submittedName>
        <fullName evidence="2">Polyhydroxybutyrate depolymerase</fullName>
    </submittedName>
</protein>
<dbReference type="Proteomes" id="UP000198582">
    <property type="component" value="Unassembled WGS sequence"/>
</dbReference>
<dbReference type="EMBL" id="FOEF01000015">
    <property type="protein sequence ID" value="SEP51098.1"/>
    <property type="molecule type" value="Genomic_DNA"/>
</dbReference>
<dbReference type="OrthoDB" id="9767239at2"/>
<feature type="region of interest" description="Disordered" evidence="1">
    <location>
        <begin position="105"/>
        <end position="141"/>
    </location>
</feature>
<proteinExistence type="predicted"/>
<sequence>MQTAAAIRSFTAGTFDRIGARSGAVVAYLDGHKKHWNDARIVNTSATRADGVALAAIDLLQRRYGGDSAQVHTLGFSNGGRLVIRLIHEIPGALAGAAILSAPQPVPENFAPDAPQQQPLDCPHRTPPPIARGATASPPRP</sequence>